<name>A0ABW6C228_9BACT</name>
<dbReference type="PANTHER" id="PTHR43264:SF1">
    <property type="entry name" value="INOSINE_URIDINE-PREFERRING NUCLEOSIDE HYDROLASE DOMAIN-CONTAINING PROTEIN"/>
    <property type="match status" value="1"/>
</dbReference>
<dbReference type="RefSeq" id="WP_377490531.1">
    <property type="nucleotide sequence ID" value="NZ_JBHUOX010000027.1"/>
</dbReference>
<proteinExistence type="predicted"/>
<dbReference type="Gene3D" id="3.90.245.10">
    <property type="entry name" value="Ribonucleoside hydrolase-like"/>
    <property type="match status" value="1"/>
</dbReference>
<protein>
    <submittedName>
        <fullName evidence="3">Nucleoside hydrolase</fullName>
    </submittedName>
</protein>
<dbReference type="InterPro" id="IPR001910">
    <property type="entry name" value="Inosine/uridine_hydrolase_dom"/>
</dbReference>
<keyword evidence="1" id="KW-0732">Signal</keyword>
<dbReference type="InterPro" id="IPR036452">
    <property type="entry name" value="Ribo_hydro-like"/>
</dbReference>
<dbReference type="Pfam" id="PF01156">
    <property type="entry name" value="IU_nuc_hydro"/>
    <property type="match status" value="1"/>
</dbReference>
<keyword evidence="3" id="KW-0378">Hydrolase</keyword>
<feature type="signal peptide" evidence="1">
    <location>
        <begin position="1"/>
        <end position="22"/>
    </location>
</feature>
<dbReference type="Proteomes" id="UP001597641">
    <property type="component" value="Unassembled WGS sequence"/>
</dbReference>
<dbReference type="SUPFAM" id="SSF53590">
    <property type="entry name" value="Nucleoside hydrolase"/>
    <property type="match status" value="1"/>
</dbReference>
<evidence type="ECO:0000256" key="1">
    <source>
        <dbReference type="SAM" id="SignalP"/>
    </source>
</evidence>
<dbReference type="GO" id="GO:0016787">
    <property type="term" value="F:hydrolase activity"/>
    <property type="evidence" value="ECO:0007669"/>
    <property type="project" value="UniProtKB-KW"/>
</dbReference>
<organism evidence="3 4">
    <name type="scientific">Pontibacter toksunensis</name>
    <dbReference type="NCBI Taxonomy" id="1332631"/>
    <lineage>
        <taxon>Bacteria</taxon>
        <taxon>Pseudomonadati</taxon>
        <taxon>Bacteroidota</taxon>
        <taxon>Cytophagia</taxon>
        <taxon>Cytophagales</taxon>
        <taxon>Hymenobacteraceae</taxon>
        <taxon>Pontibacter</taxon>
    </lineage>
</organism>
<comment type="caution">
    <text evidence="3">The sequence shown here is derived from an EMBL/GenBank/DDBJ whole genome shotgun (WGS) entry which is preliminary data.</text>
</comment>
<dbReference type="EMBL" id="JBHUOX010000027">
    <property type="protein sequence ID" value="MFD3003339.1"/>
    <property type="molecule type" value="Genomic_DNA"/>
</dbReference>
<feature type="domain" description="Inosine/uridine-preferring nucleoside hydrolase" evidence="2">
    <location>
        <begin position="28"/>
        <end position="286"/>
    </location>
</feature>
<gene>
    <name evidence="3" type="ORF">ACFS7Z_23465</name>
</gene>
<evidence type="ECO:0000313" key="4">
    <source>
        <dbReference type="Proteomes" id="UP001597641"/>
    </source>
</evidence>
<evidence type="ECO:0000313" key="3">
    <source>
        <dbReference type="EMBL" id="MFD3003339.1"/>
    </source>
</evidence>
<dbReference type="PANTHER" id="PTHR43264">
    <property type="match status" value="1"/>
</dbReference>
<sequence>MKNILRLLLAVTFCTLTTFVCAQSPVKVILDTDIDSDVDDVGALAMLHTFADNNVAEILGIIVTSEDKYATMCTDAINHYFGRPDIPIGALKGVALRDNSKYTRQISQEFPHDITSYEKAEDGTALYRKLLASQPDTSVVIITIGHLTNLRNLIESKPDKYSKLSGVDLIKRKVKLWSCMGGAYPEGKEANFYRPDPASTKVSVVKWSVPVVFAGWEVGNNIITGGAYLQKSLPEKSPVWRSYQLYNNFQGRPSWDQVSVLYAVSSSNDYWDLKKDGQVVVAEDGSNKWLPGKSNNQAYLVQKMNPVEVAKVIDALMAGNHINDF</sequence>
<reference evidence="4" key="1">
    <citation type="journal article" date="2019" name="Int. J. Syst. Evol. Microbiol.">
        <title>The Global Catalogue of Microorganisms (GCM) 10K type strain sequencing project: providing services to taxonomists for standard genome sequencing and annotation.</title>
        <authorList>
            <consortium name="The Broad Institute Genomics Platform"/>
            <consortium name="The Broad Institute Genome Sequencing Center for Infectious Disease"/>
            <person name="Wu L."/>
            <person name="Ma J."/>
        </authorList>
    </citation>
    <scope>NUCLEOTIDE SEQUENCE [LARGE SCALE GENOMIC DNA]</scope>
    <source>
        <strain evidence="4">KCTC 23984</strain>
    </source>
</reference>
<keyword evidence="4" id="KW-1185">Reference proteome</keyword>
<evidence type="ECO:0000259" key="2">
    <source>
        <dbReference type="Pfam" id="PF01156"/>
    </source>
</evidence>
<accession>A0ABW6C228</accession>
<feature type="chain" id="PRO_5046166193" evidence="1">
    <location>
        <begin position="23"/>
        <end position="325"/>
    </location>
</feature>